<gene>
    <name evidence="3" type="ORF">Ari01nite_97750</name>
</gene>
<evidence type="ECO:0000313" key="4">
    <source>
        <dbReference type="Proteomes" id="UP000636960"/>
    </source>
</evidence>
<dbReference type="PRINTS" id="PR01438">
    <property type="entry name" value="UNVRSLSTRESS"/>
</dbReference>
<proteinExistence type="inferred from homology"/>
<dbReference type="PANTHER" id="PTHR46268:SF6">
    <property type="entry name" value="UNIVERSAL STRESS PROTEIN UP12"/>
    <property type="match status" value="1"/>
</dbReference>
<sequence>MTAAPPVHVMVGFDGSLAANAAIDAATTLLPHASARIVHLWTPPFTDETVRRRLWQGERGMDGFVAAIEREGAALAERIAATGVALAGSAGWSAQPVAERCDGGHGLYLGELAGKLDVDLVLVGSRGLAGATAVLGSVSDMVVHYSQRPVLVVPYPLLTAQRQALPDGPIVLAWDGSDGAQRALAAVERLFAGRRIVLVWVGDGADQPSAPSGYELTVAHRDGSRVDGGRSVSAALLAAADRHRAAVVAVGSRGRSAIPEILLGSVAMATLHRASVPVLVMPHAAQLRHAEIAPR</sequence>
<name>A0A919KB95_9ACTN</name>
<organism evidence="3 4">
    <name type="scientific">Paractinoplanes rishiriensis</name>
    <dbReference type="NCBI Taxonomy" id="1050105"/>
    <lineage>
        <taxon>Bacteria</taxon>
        <taxon>Bacillati</taxon>
        <taxon>Actinomycetota</taxon>
        <taxon>Actinomycetes</taxon>
        <taxon>Micromonosporales</taxon>
        <taxon>Micromonosporaceae</taxon>
        <taxon>Paractinoplanes</taxon>
    </lineage>
</organism>
<feature type="domain" description="UspA" evidence="2">
    <location>
        <begin position="221"/>
        <end position="281"/>
    </location>
</feature>
<dbReference type="InterPro" id="IPR006015">
    <property type="entry name" value="Universal_stress_UspA"/>
</dbReference>
<dbReference type="RefSeq" id="WP_203791441.1">
    <property type="nucleotide sequence ID" value="NZ_BOMV01000129.1"/>
</dbReference>
<protein>
    <submittedName>
        <fullName evidence="3">Universal stress protein</fullName>
    </submittedName>
</protein>
<dbReference type="SUPFAM" id="SSF52402">
    <property type="entry name" value="Adenine nucleotide alpha hydrolases-like"/>
    <property type="match status" value="2"/>
</dbReference>
<comment type="caution">
    <text evidence="3">The sequence shown here is derived from an EMBL/GenBank/DDBJ whole genome shotgun (WGS) entry which is preliminary data.</text>
</comment>
<accession>A0A919KB95</accession>
<dbReference type="Pfam" id="PF00582">
    <property type="entry name" value="Usp"/>
    <property type="match status" value="2"/>
</dbReference>
<evidence type="ECO:0000259" key="2">
    <source>
        <dbReference type="Pfam" id="PF00582"/>
    </source>
</evidence>
<dbReference type="Gene3D" id="3.40.50.620">
    <property type="entry name" value="HUPs"/>
    <property type="match status" value="1"/>
</dbReference>
<dbReference type="Proteomes" id="UP000636960">
    <property type="component" value="Unassembled WGS sequence"/>
</dbReference>
<comment type="similarity">
    <text evidence="1">Belongs to the universal stress protein A family.</text>
</comment>
<dbReference type="PANTHER" id="PTHR46268">
    <property type="entry name" value="STRESS RESPONSE PROTEIN NHAX"/>
    <property type="match status" value="1"/>
</dbReference>
<dbReference type="InterPro" id="IPR006016">
    <property type="entry name" value="UspA"/>
</dbReference>
<reference evidence="3" key="1">
    <citation type="submission" date="2021-01" db="EMBL/GenBank/DDBJ databases">
        <title>Whole genome shotgun sequence of Actinoplanes rishiriensis NBRC 108556.</title>
        <authorList>
            <person name="Komaki H."/>
            <person name="Tamura T."/>
        </authorList>
    </citation>
    <scope>NUCLEOTIDE SEQUENCE</scope>
    <source>
        <strain evidence="3">NBRC 108556</strain>
    </source>
</reference>
<evidence type="ECO:0000313" key="3">
    <source>
        <dbReference type="EMBL" id="GIF02311.1"/>
    </source>
</evidence>
<feature type="domain" description="UspA" evidence="2">
    <location>
        <begin position="8"/>
        <end position="154"/>
    </location>
</feature>
<dbReference type="EMBL" id="BOMV01000129">
    <property type="protein sequence ID" value="GIF02311.1"/>
    <property type="molecule type" value="Genomic_DNA"/>
</dbReference>
<dbReference type="InterPro" id="IPR014729">
    <property type="entry name" value="Rossmann-like_a/b/a_fold"/>
</dbReference>
<dbReference type="AlphaFoldDB" id="A0A919KB95"/>
<evidence type="ECO:0000256" key="1">
    <source>
        <dbReference type="ARBA" id="ARBA00008791"/>
    </source>
</evidence>
<dbReference type="Gene3D" id="3.40.50.12370">
    <property type="match status" value="1"/>
</dbReference>
<keyword evidence="4" id="KW-1185">Reference proteome</keyword>